<dbReference type="EMBL" id="BAABCE010000006">
    <property type="protein sequence ID" value="GAA3548202.1"/>
    <property type="molecule type" value="Genomic_DNA"/>
</dbReference>
<feature type="compositionally biased region" description="Basic and acidic residues" evidence="1">
    <location>
        <begin position="48"/>
        <end position="63"/>
    </location>
</feature>
<keyword evidence="3" id="KW-1185">Reference proteome</keyword>
<evidence type="ECO:0000313" key="2">
    <source>
        <dbReference type="EMBL" id="GAA3548202.1"/>
    </source>
</evidence>
<name>A0ABP6W8F8_9ACTN</name>
<evidence type="ECO:0000313" key="3">
    <source>
        <dbReference type="Proteomes" id="UP001500707"/>
    </source>
</evidence>
<gene>
    <name evidence="2" type="ORF">GCM10022295_32660</name>
</gene>
<feature type="region of interest" description="Disordered" evidence="1">
    <location>
        <begin position="48"/>
        <end position="80"/>
    </location>
</feature>
<sequence>MGGDEYVDHAAPLGERARDDLAPPQVHEVPDAVQEPAGRDQVAAELRVDRQSRQCEPAEEHRAAGLNAEDGPPVRCSPDK</sequence>
<protein>
    <submittedName>
        <fullName evidence="2">Uncharacterized protein</fullName>
    </submittedName>
</protein>
<feature type="region of interest" description="Disordered" evidence="1">
    <location>
        <begin position="1"/>
        <end position="23"/>
    </location>
</feature>
<accession>A0ABP6W8F8</accession>
<dbReference type="Proteomes" id="UP001500707">
    <property type="component" value="Unassembled WGS sequence"/>
</dbReference>
<reference evidence="3" key="1">
    <citation type="journal article" date="2019" name="Int. J. Syst. Evol. Microbiol.">
        <title>The Global Catalogue of Microorganisms (GCM) 10K type strain sequencing project: providing services to taxonomists for standard genome sequencing and annotation.</title>
        <authorList>
            <consortium name="The Broad Institute Genomics Platform"/>
            <consortium name="The Broad Institute Genome Sequencing Center for Infectious Disease"/>
            <person name="Wu L."/>
            <person name="Ma J."/>
        </authorList>
    </citation>
    <scope>NUCLEOTIDE SEQUENCE [LARGE SCALE GENOMIC DNA]</scope>
    <source>
        <strain evidence="3">JCM 17656</strain>
    </source>
</reference>
<evidence type="ECO:0000256" key="1">
    <source>
        <dbReference type="SAM" id="MobiDB-lite"/>
    </source>
</evidence>
<organism evidence="2 3">
    <name type="scientific">Streptomyces osmaniensis</name>
    <dbReference type="NCBI Taxonomy" id="593134"/>
    <lineage>
        <taxon>Bacteria</taxon>
        <taxon>Bacillati</taxon>
        <taxon>Actinomycetota</taxon>
        <taxon>Actinomycetes</taxon>
        <taxon>Kitasatosporales</taxon>
        <taxon>Streptomycetaceae</taxon>
        <taxon>Streptomyces</taxon>
    </lineage>
</organism>
<proteinExistence type="predicted"/>
<comment type="caution">
    <text evidence="2">The sequence shown here is derived from an EMBL/GenBank/DDBJ whole genome shotgun (WGS) entry which is preliminary data.</text>
</comment>